<feature type="compositionally biased region" description="Polar residues" evidence="1">
    <location>
        <begin position="345"/>
        <end position="354"/>
    </location>
</feature>
<keyword evidence="4" id="KW-1185">Reference proteome</keyword>
<feature type="domain" description="DUF7053" evidence="2">
    <location>
        <begin position="2"/>
        <end position="171"/>
    </location>
</feature>
<dbReference type="PANTHER" id="PTHR38117:SF2">
    <property type="entry name" value="NACHT AND WD40 DOMAIN PROTEIN"/>
    <property type="match status" value="1"/>
</dbReference>
<dbReference type="AlphaFoldDB" id="A0A8H4WA40"/>
<dbReference type="Proteomes" id="UP000566819">
    <property type="component" value="Unassembled WGS sequence"/>
</dbReference>
<protein>
    <recommendedName>
        <fullName evidence="2">DUF7053 domain-containing protein</fullName>
    </recommendedName>
</protein>
<name>A0A8H4WA40_9HELO</name>
<comment type="caution">
    <text evidence="3">The sequence shown here is derived from an EMBL/GenBank/DDBJ whole genome shotgun (WGS) entry which is preliminary data.</text>
</comment>
<proteinExistence type="predicted"/>
<dbReference type="PANTHER" id="PTHR38117">
    <property type="entry name" value="NACHT AND WD40 DOMAIN PROTEIN"/>
    <property type="match status" value="1"/>
</dbReference>
<evidence type="ECO:0000313" key="3">
    <source>
        <dbReference type="EMBL" id="KAF4637290.1"/>
    </source>
</evidence>
<reference evidence="3 4" key="1">
    <citation type="submission" date="2020-03" db="EMBL/GenBank/DDBJ databases">
        <title>Draft Genome Sequence of Cudoniella acicularis.</title>
        <authorList>
            <person name="Buettner E."/>
            <person name="Kellner H."/>
        </authorList>
    </citation>
    <scope>NUCLEOTIDE SEQUENCE [LARGE SCALE GENOMIC DNA]</scope>
    <source>
        <strain evidence="3 4">DSM 108380</strain>
    </source>
</reference>
<dbReference type="EMBL" id="JAAMPI010000028">
    <property type="protein sequence ID" value="KAF4637290.1"/>
    <property type="molecule type" value="Genomic_DNA"/>
</dbReference>
<dbReference type="InterPro" id="IPR055481">
    <property type="entry name" value="DUF7053"/>
</dbReference>
<evidence type="ECO:0000259" key="2">
    <source>
        <dbReference type="Pfam" id="PF23155"/>
    </source>
</evidence>
<evidence type="ECO:0000256" key="1">
    <source>
        <dbReference type="SAM" id="MobiDB-lite"/>
    </source>
</evidence>
<feature type="compositionally biased region" description="Polar residues" evidence="1">
    <location>
        <begin position="278"/>
        <end position="313"/>
    </location>
</feature>
<organism evidence="3 4">
    <name type="scientific">Cudoniella acicularis</name>
    <dbReference type="NCBI Taxonomy" id="354080"/>
    <lineage>
        <taxon>Eukaryota</taxon>
        <taxon>Fungi</taxon>
        <taxon>Dikarya</taxon>
        <taxon>Ascomycota</taxon>
        <taxon>Pezizomycotina</taxon>
        <taxon>Leotiomycetes</taxon>
        <taxon>Helotiales</taxon>
        <taxon>Tricladiaceae</taxon>
        <taxon>Cudoniella</taxon>
    </lineage>
</organism>
<evidence type="ECO:0000313" key="4">
    <source>
        <dbReference type="Proteomes" id="UP000566819"/>
    </source>
</evidence>
<sequence length="362" mass="39516">MSKRTVFTTITPLPAGISRETVMETLHDHLEMIDLNPLVEERHLIKPPPNCTAEEYHCAWYALTDKVQYLPGGLASGKVTYNCCFHDLTNGIQTHCYAPMGLNIKGKWTLCGSLPGEPVAPVELGLGAPLQGLYVREDVDMKCNMLMTSFVKKTLKKAHMSLVARIMVKAQIVDAALVNEQLTNESPSLSRPVSNYAPSTVEYDSDSITNVPSSGSPQLPSLYGLQSPPLSQHPLFRADTSSSDFRDSRTAYDASLYPQALSIRSGSSSGSQKGRSSYLQESGQNGGSRVSWSQLSAASSVRNSGIQQEQNPYRVSAMSYHVNELPAQLPQRQDQGVSNGPPPQYQATPSQSQVAHYPVELE</sequence>
<accession>A0A8H4WA40</accession>
<gene>
    <name evidence="3" type="ORF">G7Y89_g790</name>
</gene>
<feature type="compositionally biased region" description="Polar residues" evidence="1">
    <location>
        <begin position="206"/>
        <end position="219"/>
    </location>
</feature>
<dbReference type="Pfam" id="PF23155">
    <property type="entry name" value="DUF7053"/>
    <property type="match status" value="1"/>
</dbReference>
<dbReference type="OrthoDB" id="3246050at2759"/>
<feature type="region of interest" description="Disordered" evidence="1">
    <location>
        <begin position="204"/>
        <end position="224"/>
    </location>
</feature>
<feature type="compositionally biased region" description="Low complexity" evidence="1">
    <location>
        <begin position="263"/>
        <end position="277"/>
    </location>
</feature>
<feature type="region of interest" description="Disordered" evidence="1">
    <location>
        <begin position="263"/>
        <end position="362"/>
    </location>
</feature>